<evidence type="ECO:0000256" key="5">
    <source>
        <dbReference type="ARBA" id="ARBA00023242"/>
    </source>
</evidence>
<dbReference type="GO" id="GO:0000981">
    <property type="term" value="F:DNA-binding transcription factor activity, RNA polymerase II-specific"/>
    <property type="evidence" value="ECO:0007669"/>
    <property type="project" value="InterPro"/>
</dbReference>
<evidence type="ECO:0000256" key="2">
    <source>
        <dbReference type="ARBA" id="ARBA00022473"/>
    </source>
</evidence>
<dbReference type="GO" id="GO:0005634">
    <property type="term" value="C:nucleus"/>
    <property type="evidence" value="ECO:0007669"/>
    <property type="project" value="UniProtKB-SubCell"/>
</dbReference>
<feature type="compositionally biased region" description="Polar residues" evidence="9">
    <location>
        <begin position="26"/>
        <end position="49"/>
    </location>
</feature>
<evidence type="ECO:0000256" key="1">
    <source>
        <dbReference type="ARBA" id="ARBA00004123"/>
    </source>
</evidence>
<dbReference type="GO" id="GO:0048598">
    <property type="term" value="P:embryonic morphogenesis"/>
    <property type="evidence" value="ECO:0007669"/>
    <property type="project" value="TreeGrafter"/>
</dbReference>
<feature type="DNA-binding region" description="Homeobox" evidence="7">
    <location>
        <begin position="178"/>
        <end position="237"/>
    </location>
</feature>
<evidence type="ECO:0000256" key="9">
    <source>
        <dbReference type="SAM" id="MobiDB-lite"/>
    </source>
</evidence>
<evidence type="ECO:0000256" key="8">
    <source>
        <dbReference type="RuleBase" id="RU000682"/>
    </source>
</evidence>
<keyword evidence="12" id="KW-1185">Reference proteome</keyword>
<dbReference type="SMART" id="SM00389">
    <property type="entry name" value="HOX"/>
    <property type="match status" value="1"/>
</dbReference>
<dbReference type="GO" id="GO:0000977">
    <property type="term" value="F:RNA polymerase II transcription regulatory region sequence-specific DNA binding"/>
    <property type="evidence" value="ECO:0007669"/>
    <property type="project" value="TreeGrafter"/>
</dbReference>
<dbReference type="Pfam" id="PF00046">
    <property type="entry name" value="Homeodomain"/>
    <property type="match status" value="1"/>
</dbReference>
<dbReference type="Proteomes" id="UP000318571">
    <property type="component" value="Chromosome 5"/>
</dbReference>
<dbReference type="PRINTS" id="PR00024">
    <property type="entry name" value="HOMEOBOX"/>
</dbReference>
<evidence type="ECO:0000313" key="12">
    <source>
        <dbReference type="Proteomes" id="UP000318571"/>
    </source>
</evidence>
<evidence type="ECO:0000256" key="3">
    <source>
        <dbReference type="ARBA" id="ARBA00023125"/>
    </source>
</evidence>
<dbReference type="InterPro" id="IPR001356">
    <property type="entry name" value="HD"/>
</dbReference>
<organism evidence="11 12">
    <name type="scientific">Tigriopus californicus</name>
    <name type="common">Marine copepod</name>
    <dbReference type="NCBI Taxonomy" id="6832"/>
    <lineage>
        <taxon>Eukaryota</taxon>
        <taxon>Metazoa</taxon>
        <taxon>Ecdysozoa</taxon>
        <taxon>Arthropoda</taxon>
        <taxon>Crustacea</taxon>
        <taxon>Multicrustacea</taxon>
        <taxon>Hexanauplia</taxon>
        <taxon>Copepoda</taxon>
        <taxon>Harpacticoida</taxon>
        <taxon>Harpacticidae</taxon>
        <taxon>Tigriopus</taxon>
    </lineage>
</organism>
<comment type="similarity">
    <text evidence="6">Belongs to the Msh homeobox family.</text>
</comment>
<sequence>MEKKRKMSTVFSIESILQSKTKDNQCSDSNSSDLNVTTGSPNQTVSKSFHSSEEALGPDEEAEPATCIRDDSRVAESPASTPRSCQSPAQEDTDIEQHQQQNNNPLACLQFQQLLSATLLHRVGPSPSSLLGIHRSVPFSNPVGLPLPRSHFNPALVFNGEHQPRLPIKCHLRKHKADRKPRTPFTSQQLTALEAKYKEKQYLSIAERAEFSAHLKMTETQVKIWFQNRRAKSKRLLEAEADRVRIASNPNAAVLAAQFGFVPPSLMPSFMSQSQGTSFS</sequence>
<evidence type="ECO:0000259" key="10">
    <source>
        <dbReference type="PROSITE" id="PS50071"/>
    </source>
</evidence>
<dbReference type="AlphaFoldDB" id="A0A553PID8"/>
<feature type="region of interest" description="Disordered" evidence="9">
    <location>
        <begin position="16"/>
        <end position="100"/>
    </location>
</feature>
<keyword evidence="4 7" id="KW-0371">Homeobox</keyword>
<dbReference type="Gene3D" id="1.10.10.60">
    <property type="entry name" value="Homeodomain-like"/>
    <property type="match status" value="1"/>
</dbReference>
<keyword evidence="5 7" id="KW-0539">Nucleus</keyword>
<dbReference type="InterPro" id="IPR050674">
    <property type="entry name" value="Msh_Homeobox_Regulators"/>
</dbReference>
<dbReference type="STRING" id="6832.A0A553PID8"/>
<feature type="domain" description="Homeobox" evidence="10">
    <location>
        <begin position="176"/>
        <end position="236"/>
    </location>
</feature>
<evidence type="ECO:0000256" key="7">
    <source>
        <dbReference type="PROSITE-ProRule" id="PRU00108"/>
    </source>
</evidence>
<comment type="caution">
    <text evidence="11">The sequence shown here is derived from an EMBL/GenBank/DDBJ whole genome shotgun (WGS) entry which is preliminary data.</text>
</comment>
<name>A0A553PID8_TIGCA</name>
<keyword evidence="3 7" id="KW-0238">DNA-binding</keyword>
<keyword evidence="2" id="KW-0217">Developmental protein</keyword>
<dbReference type="PANTHER" id="PTHR24338:SF0">
    <property type="entry name" value="MUSCLE SEGMENTATION HOMEOBOX"/>
    <property type="match status" value="1"/>
</dbReference>
<evidence type="ECO:0000256" key="6">
    <source>
        <dbReference type="ARBA" id="ARBA00038425"/>
    </source>
</evidence>
<dbReference type="OMA" id="AEPATCI"/>
<dbReference type="EMBL" id="VCGU01000004">
    <property type="protein sequence ID" value="TRY77443.1"/>
    <property type="molecule type" value="Genomic_DNA"/>
</dbReference>
<dbReference type="SUPFAM" id="SSF46689">
    <property type="entry name" value="Homeodomain-like"/>
    <property type="match status" value="1"/>
</dbReference>
<dbReference type="InterPro" id="IPR009057">
    <property type="entry name" value="Homeodomain-like_sf"/>
</dbReference>
<dbReference type="CDD" id="cd00086">
    <property type="entry name" value="homeodomain"/>
    <property type="match status" value="1"/>
</dbReference>
<proteinExistence type="inferred from homology"/>
<dbReference type="PANTHER" id="PTHR24338">
    <property type="entry name" value="HOMEOBOX PROTEIN MSX"/>
    <property type="match status" value="1"/>
</dbReference>
<accession>A0A553PID8</accession>
<dbReference type="InterPro" id="IPR020479">
    <property type="entry name" value="HD_metazoa"/>
</dbReference>
<reference evidence="11 12" key="1">
    <citation type="journal article" date="2018" name="Nat. Ecol. Evol.">
        <title>Genomic signatures of mitonuclear coevolution across populations of Tigriopus californicus.</title>
        <authorList>
            <person name="Barreto F.S."/>
            <person name="Watson E.T."/>
            <person name="Lima T.G."/>
            <person name="Willett C.S."/>
            <person name="Edmands S."/>
            <person name="Li W."/>
            <person name="Burton R.S."/>
        </authorList>
    </citation>
    <scope>NUCLEOTIDE SEQUENCE [LARGE SCALE GENOMIC DNA]</scope>
    <source>
        <strain evidence="11 12">San Diego</strain>
    </source>
</reference>
<gene>
    <name evidence="11" type="ORF">TCAL_10463</name>
</gene>
<dbReference type="PROSITE" id="PS50071">
    <property type="entry name" value="HOMEOBOX_2"/>
    <property type="match status" value="1"/>
</dbReference>
<dbReference type="PROSITE" id="PS00027">
    <property type="entry name" value="HOMEOBOX_1"/>
    <property type="match status" value="1"/>
</dbReference>
<protein>
    <recommendedName>
        <fullName evidence="10">Homeobox domain-containing protein</fullName>
    </recommendedName>
</protein>
<evidence type="ECO:0000256" key="4">
    <source>
        <dbReference type="ARBA" id="ARBA00023155"/>
    </source>
</evidence>
<feature type="compositionally biased region" description="Polar residues" evidence="9">
    <location>
        <begin position="78"/>
        <end position="90"/>
    </location>
</feature>
<dbReference type="InterPro" id="IPR017970">
    <property type="entry name" value="Homeobox_CS"/>
</dbReference>
<evidence type="ECO:0000313" key="11">
    <source>
        <dbReference type="EMBL" id="TRY77443.1"/>
    </source>
</evidence>
<comment type="subcellular location">
    <subcellularLocation>
        <location evidence="1 7 8">Nucleus</location>
    </subcellularLocation>
</comment>